<name>A0A1F5JIV2_9BACT</name>
<protein>
    <submittedName>
        <fullName evidence="1">Uncharacterized protein</fullName>
    </submittedName>
</protein>
<evidence type="ECO:0000313" key="1">
    <source>
        <dbReference type="EMBL" id="OGE28536.1"/>
    </source>
</evidence>
<reference evidence="1 2" key="1">
    <citation type="journal article" date="2016" name="Nat. Commun.">
        <title>Thousands of microbial genomes shed light on interconnected biogeochemical processes in an aquifer system.</title>
        <authorList>
            <person name="Anantharaman K."/>
            <person name="Brown C.T."/>
            <person name="Hug L.A."/>
            <person name="Sharon I."/>
            <person name="Castelle C.J."/>
            <person name="Probst A.J."/>
            <person name="Thomas B.C."/>
            <person name="Singh A."/>
            <person name="Wilkins M.J."/>
            <person name="Karaoz U."/>
            <person name="Brodie E.L."/>
            <person name="Williams K.H."/>
            <person name="Hubbard S.S."/>
            <person name="Banfield J.F."/>
        </authorList>
    </citation>
    <scope>NUCLEOTIDE SEQUENCE [LARGE SCALE GENOMIC DNA]</scope>
</reference>
<gene>
    <name evidence="1" type="ORF">A2867_03050</name>
</gene>
<comment type="caution">
    <text evidence="1">The sequence shown here is derived from an EMBL/GenBank/DDBJ whole genome shotgun (WGS) entry which is preliminary data.</text>
</comment>
<dbReference type="Proteomes" id="UP000177555">
    <property type="component" value="Unassembled WGS sequence"/>
</dbReference>
<proteinExistence type="predicted"/>
<dbReference type="AlphaFoldDB" id="A0A1F5JIV2"/>
<evidence type="ECO:0000313" key="2">
    <source>
        <dbReference type="Proteomes" id="UP000177555"/>
    </source>
</evidence>
<accession>A0A1F5JIV2</accession>
<sequence>MLGFSSAVMPELEPSPFVRYLGDPRKLSEAVITASQKSDRFVITAGPFGQPQKILLYPNCDPKEIWLDILDPGKGDFPRQLSTVIRVLEDLPQVDYYTFGGVFLPPDSASSKLVDRIIKTASVPRLVRQKIERVVPPLAHISVFMACSGWENLLQALRIYQNARKEAG</sequence>
<organism evidence="1 2">
    <name type="scientific">Candidatus Daviesbacteria bacterium RIFCSPHIGHO2_01_FULL_40_11</name>
    <dbReference type="NCBI Taxonomy" id="1797762"/>
    <lineage>
        <taxon>Bacteria</taxon>
        <taxon>Candidatus Daviesiibacteriota</taxon>
    </lineage>
</organism>
<dbReference type="EMBL" id="MFCP01000018">
    <property type="protein sequence ID" value="OGE28536.1"/>
    <property type="molecule type" value="Genomic_DNA"/>
</dbReference>